<keyword evidence="2" id="KW-1185">Reference proteome</keyword>
<organism evidence="1 2">
    <name type="scientific">Amanita muscaria (strain Koide BX008)</name>
    <dbReference type="NCBI Taxonomy" id="946122"/>
    <lineage>
        <taxon>Eukaryota</taxon>
        <taxon>Fungi</taxon>
        <taxon>Dikarya</taxon>
        <taxon>Basidiomycota</taxon>
        <taxon>Agaricomycotina</taxon>
        <taxon>Agaricomycetes</taxon>
        <taxon>Agaricomycetidae</taxon>
        <taxon>Agaricales</taxon>
        <taxon>Pluteineae</taxon>
        <taxon>Amanitaceae</taxon>
        <taxon>Amanita</taxon>
    </lineage>
</organism>
<dbReference type="EMBL" id="KN818569">
    <property type="protein sequence ID" value="KIL55085.1"/>
    <property type="molecule type" value="Genomic_DNA"/>
</dbReference>
<proteinExistence type="predicted"/>
<gene>
    <name evidence="1" type="ORF">M378DRAFT_18256</name>
</gene>
<dbReference type="Proteomes" id="UP000054549">
    <property type="component" value="Unassembled WGS sequence"/>
</dbReference>
<accession>A0A0C2RXP7</accession>
<evidence type="ECO:0000313" key="2">
    <source>
        <dbReference type="Proteomes" id="UP000054549"/>
    </source>
</evidence>
<name>A0A0C2RXP7_AMAMK</name>
<dbReference type="AlphaFoldDB" id="A0A0C2RXP7"/>
<sequence length="50" mass="5886">MEFAHNQQTHEARHMSPFKLITSAPAVEKRLEELKNFREEALAVHELNKQ</sequence>
<dbReference type="InParanoid" id="A0A0C2RXP7"/>
<protein>
    <submittedName>
        <fullName evidence="1">Uncharacterized protein</fullName>
    </submittedName>
</protein>
<reference evidence="1 2" key="1">
    <citation type="submission" date="2014-04" db="EMBL/GenBank/DDBJ databases">
        <title>Evolutionary Origins and Diversification of the Mycorrhizal Mutualists.</title>
        <authorList>
            <consortium name="DOE Joint Genome Institute"/>
            <consortium name="Mycorrhizal Genomics Consortium"/>
            <person name="Kohler A."/>
            <person name="Kuo A."/>
            <person name="Nagy L.G."/>
            <person name="Floudas D."/>
            <person name="Copeland A."/>
            <person name="Barry K.W."/>
            <person name="Cichocki N."/>
            <person name="Veneault-Fourrey C."/>
            <person name="LaButti K."/>
            <person name="Lindquist E.A."/>
            <person name="Lipzen A."/>
            <person name="Lundell T."/>
            <person name="Morin E."/>
            <person name="Murat C."/>
            <person name="Riley R."/>
            <person name="Ohm R."/>
            <person name="Sun H."/>
            <person name="Tunlid A."/>
            <person name="Henrissat B."/>
            <person name="Grigoriev I.V."/>
            <person name="Hibbett D.S."/>
            <person name="Martin F."/>
        </authorList>
    </citation>
    <scope>NUCLEOTIDE SEQUENCE [LARGE SCALE GENOMIC DNA]</scope>
    <source>
        <strain evidence="1 2">Koide BX008</strain>
    </source>
</reference>
<evidence type="ECO:0000313" key="1">
    <source>
        <dbReference type="EMBL" id="KIL55085.1"/>
    </source>
</evidence>
<dbReference type="HOGENOM" id="CLU_3124657_0_0_1"/>